<evidence type="ECO:0000256" key="1">
    <source>
        <dbReference type="ARBA" id="ARBA00010515"/>
    </source>
</evidence>
<dbReference type="PANTHER" id="PTHR48081:SF8">
    <property type="entry name" value="ALPHA_BETA HYDROLASE FOLD-3 DOMAIN-CONTAINING PROTEIN-RELATED"/>
    <property type="match status" value="1"/>
</dbReference>
<evidence type="ECO:0000313" key="5">
    <source>
        <dbReference type="Proteomes" id="UP000243589"/>
    </source>
</evidence>
<dbReference type="GO" id="GO:0016787">
    <property type="term" value="F:hydrolase activity"/>
    <property type="evidence" value="ECO:0007669"/>
    <property type="project" value="UniProtKB-KW"/>
</dbReference>
<dbReference type="InterPro" id="IPR029058">
    <property type="entry name" value="AB_hydrolase_fold"/>
</dbReference>
<dbReference type="Gene3D" id="3.40.50.1820">
    <property type="entry name" value="alpha/beta hydrolase"/>
    <property type="match status" value="1"/>
</dbReference>
<dbReference type="Proteomes" id="UP000243589">
    <property type="component" value="Unassembled WGS sequence"/>
</dbReference>
<feature type="domain" description="Alpha/beta hydrolase fold-3" evidence="3">
    <location>
        <begin position="97"/>
        <end position="326"/>
    </location>
</feature>
<dbReference type="SUPFAM" id="SSF53474">
    <property type="entry name" value="alpha/beta-Hydrolases"/>
    <property type="match status" value="1"/>
</dbReference>
<dbReference type="EMBL" id="LQQC01000011">
    <property type="protein sequence ID" value="KXZ57692.1"/>
    <property type="molecule type" value="Genomic_DNA"/>
</dbReference>
<evidence type="ECO:0000313" key="4">
    <source>
        <dbReference type="EMBL" id="KXZ57692.1"/>
    </source>
</evidence>
<dbReference type="InterPro" id="IPR002168">
    <property type="entry name" value="Lipase_GDXG_HIS_AS"/>
</dbReference>
<dbReference type="PANTHER" id="PTHR48081">
    <property type="entry name" value="AB HYDROLASE SUPERFAMILY PROTEIN C4A8.06C"/>
    <property type="match status" value="1"/>
</dbReference>
<evidence type="ECO:0000259" key="3">
    <source>
        <dbReference type="Pfam" id="PF07859"/>
    </source>
</evidence>
<dbReference type="InterPro" id="IPR050300">
    <property type="entry name" value="GDXG_lipolytic_enzyme"/>
</dbReference>
<gene>
    <name evidence="4" type="primary">aes</name>
    <name evidence="4" type="ORF">Bravens_01715</name>
</gene>
<dbReference type="AlphaFoldDB" id="A0A150H6G1"/>
<comment type="similarity">
    <text evidence="1">Belongs to the 'GDXG' lipolytic enzyme family.</text>
</comment>
<proteinExistence type="inferred from homology"/>
<dbReference type="PATRIC" id="fig|479117.4.peg.1700"/>
<evidence type="ECO:0000256" key="2">
    <source>
        <dbReference type="ARBA" id="ARBA00022801"/>
    </source>
</evidence>
<protein>
    <submittedName>
        <fullName evidence="4">Acetyl esterase</fullName>
        <ecNumber evidence="4">3.1.1.-</ecNumber>
    </submittedName>
</protein>
<keyword evidence="5" id="KW-1185">Reference proteome</keyword>
<name>A0A150H6G1_9MICO</name>
<dbReference type="RefSeq" id="WP_062022406.1">
    <property type="nucleotide sequence ID" value="NZ_LQQC01000011.1"/>
</dbReference>
<dbReference type="EC" id="3.1.1.-" evidence="4"/>
<organism evidence="4 5">
    <name type="scientific">Brevibacterium ravenspurgense</name>
    <dbReference type="NCBI Taxonomy" id="479117"/>
    <lineage>
        <taxon>Bacteria</taxon>
        <taxon>Bacillati</taxon>
        <taxon>Actinomycetota</taxon>
        <taxon>Actinomycetes</taxon>
        <taxon>Micrococcales</taxon>
        <taxon>Brevibacteriaceae</taxon>
        <taxon>Brevibacterium</taxon>
    </lineage>
</organism>
<keyword evidence="2 4" id="KW-0378">Hydrolase</keyword>
<accession>A0A150H6G1</accession>
<comment type="caution">
    <text evidence="4">The sequence shown here is derived from an EMBL/GenBank/DDBJ whole genome shotgun (WGS) entry which is preliminary data.</text>
</comment>
<dbReference type="Pfam" id="PF07859">
    <property type="entry name" value="Abhydrolase_3"/>
    <property type="match status" value="1"/>
</dbReference>
<reference evidence="4 5" key="1">
    <citation type="submission" date="2016-01" db="EMBL/GenBank/DDBJ databases">
        <title>Use of Whole Genome Sequencing to ascertain that Brevibacterium massiliense (Roux, Raoult 2009) is a later heterotypic synonym of Brevibacterium ravenspurgense (Mages 2008).</title>
        <authorList>
            <person name="Bernier A.-M."/>
            <person name="Burdz T."/>
            <person name="Huynh C."/>
            <person name="Pachecho A.L."/>
            <person name="Wiebe D."/>
            <person name="Bonner C."/>
            <person name="Bernard K."/>
        </authorList>
    </citation>
    <scope>NUCLEOTIDE SEQUENCE [LARGE SCALE GENOMIC DNA]</scope>
    <source>
        <strain evidence="4 5">CCUG56047</strain>
    </source>
</reference>
<dbReference type="InterPro" id="IPR013094">
    <property type="entry name" value="AB_hydrolase_3"/>
</dbReference>
<sequence>MADEQTFESIPAHIRRAMTPEQAAVVRHQLARTPLGSDGAGADPVEAMRADYNDERAFWNEGGPQMVRTDNMTLPLAGASVPVRIHRPVDAETLPAIIFVHGGGFSVGNLDTHDRIQRVLAAESGAAVIAVDYSLTPEAVFPQALHEVAGAAAYFAARGAEHGIDPKRLAFAGDSAGAILSLTATLLLRDEPGVAVEAAGLSDDPSVGDPAGDSAFESIRSLLLYYGTYGLRDSATMRLYGGWWDGLSRNDLDDMLEAHYRGAQHEASPYVDPLTADYSKPVPPMFIVGAELDPLADDSRALDKVLGTFGRERELHLEEGALHSFLHYGRMMEATRDVLTWGAEYAAARFDDV</sequence>
<dbReference type="PROSITE" id="PS01173">
    <property type="entry name" value="LIPASE_GDXG_HIS"/>
    <property type="match status" value="1"/>
</dbReference>